<keyword evidence="2" id="KW-1185">Reference proteome</keyword>
<sequence length="552" mass="60458">MQITIINLTTSQLSCTCHDFLPKSKVSKPTKDPESGKLIRHSRDYTITLNSSTSKTMTNWKYGGLVGSRRLTLKALTDASSNLPLASETEEDSVGCWSWVFPAKSTAAPTVLEEKTNPGLPTRVSKESKELLLTTTAAPAAAGETISLSLSSGAPFKRVCTPKDSPWRIYTTKVGKKHYNVIILKRRDASAFLSDFPDTLPLSSLCLPGTHETIAFHGWPISQCQSGSTLLDQQLQQGIRFIDIRLALVSGKLITYHGIYPERTLFQDILTSVHNFLTSPNSSRETLILSIKQEDYNTTPLPDFSNAVHSEITQGPGGMDMWFLKNKIPTLGEVRGKVILFSRFGGNGDGWEDGLEGLGIHPTTWPDSDKDGFSWTCKDTLVRTQDWYEIPSFLSIPEKVQLSTQLLLPYVDPTNPPPPTPTPTLSITFFSASKFPLSLPPTIAQGSGFPSWGLGFEGVNSRVVKWLLDRLAGVPIQVGGATPTTTPTALNEKPATGSGDTNNDGIVNVHASGEPRLRGWALSDFYDDPEESLVPLLIECNYWGRKTGEEGW</sequence>
<dbReference type="Proteomes" id="UP000308600">
    <property type="component" value="Unassembled WGS sequence"/>
</dbReference>
<proteinExistence type="predicted"/>
<organism evidence="1 2">
    <name type="scientific">Pluteus cervinus</name>
    <dbReference type="NCBI Taxonomy" id="181527"/>
    <lineage>
        <taxon>Eukaryota</taxon>
        <taxon>Fungi</taxon>
        <taxon>Dikarya</taxon>
        <taxon>Basidiomycota</taxon>
        <taxon>Agaricomycotina</taxon>
        <taxon>Agaricomycetes</taxon>
        <taxon>Agaricomycetidae</taxon>
        <taxon>Agaricales</taxon>
        <taxon>Pluteineae</taxon>
        <taxon>Pluteaceae</taxon>
        <taxon>Pluteus</taxon>
    </lineage>
</organism>
<name>A0ACD3B1S4_9AGAR</name>
<evidence type="ECO:0000313" key="1">
    <source>
        <dbReference type="EMBL" id="TFK72218.1"/>
    </source>
</evidence>
<evidence type="ECO:0000313" key="2">
    <source>
        <dbReference type="Proteomes" id="UP000308600"/>
    </source>
</evidence>
<reference evidence="1 2" key="1">
    <citation type="journal article" date="2019" name="Nat. Ecol. Evol.">
        <title>Megaphylogeny resolves global patterns of mushroom evolution.</title>
        <authorList>
            <person name="Varga T."/>
            <person name="Krizsan K."/>
            <person name="Foldi C."/>
            <person name="Dima B."/>
            <person name="Sanchez-Garcia M."/>
            <person name="Sanchez-Ramirez S."/>
            <person name="Szollosi G.J."/>
            <person name="Szarkandi J.G."/>
            <person name="Papp V."/>
            <person name="Albert L."/>
            <person name="Andreopoulos W."/>
            <person name="Angelini C."/>
            <person name="Antonin V."/>
            <person name="Barry K.W."/>
            <person name="Bougher N.L."/>
            <person name="Buchanan P."/>
            <person name="Buyck B."/>
            <person name="Bense V."/>
            <person name="Catcheside P."/>
            <person name="Chovatia M."/>
            <person name="Cooper J."/>
            <person name="Damon W."/>
            <person name="Desjardin D."/>
            <person name="Finy P."/>
            <person name="Geml J."/>
            <person name="Haridas S."/>
            <person name="Hughes K."/>
            <person name="Justo A."/>
            <person name="Karasinski D."/>
            <person name="Kautmanova I."/>
            <person name="Kiss B."/>
            <person name="Kocsube S."/>
            <person name="Kotiranta H."/>
            <person name="LaButti K.M."/>
            <person name="Lechner B.E."/>
            <person name="Liimatainen K."/>
            <person name="Lipzen A."/>
            <person name="Lukacs Z."/>
            <person name="Mihaltcheva S."/>
            <person name="Morgado L.N."/>
            <person name="Niskanen T."/>
            <person name="Noordeloos M.E."/>
            <person name="Ohm R.A."/>
            <person name="Ortiz-Santana B."/>
            <person name="Ovrebo C."/>
            <person name="Racz N."/>
            <person name="Riley R."/>
            <person name="Savchenko A."/>
            <person name="Shiryaev A."/>
            <person name="Soop K."/>
            <person name="Spirin V."/>
            <person name="Szebenyi C."/>
            <person name="Tomsovsky M."/>
            <person name="Tulloss R.E."/>
            <person name="Uehling J."/>
            <person name="Grigoriev I.V."/>
            <person name="Vagvolgyi C."/>
            <person name="Papp T."/>
            <person name="Martin F.M."/>
            <person name="Miettinen O."/>
            <person name="Hibbett D.S."/>
            <person name="Nagy L.G."/>
        </authorList>
    </citation>
    <scope>NUCLEOTIDE SEQUENCE [LARGE SCALE GENOMIC DNA]</scope>
    <source>
        <strain evidence="1 2">NL-1719</strain>
    </source>
</reference>
<dbReference type="EMBL" id="ML208288">
    <property type="protein sequence ID" value="TFK72218.1"/>
    <property type="molecule type" value="Genomic_DNA"/>
</dbReference>
<protein>
    <submittedName>
        <fullName evidence="1">PLC-like phosphodiesterase</fullName>
    </submittedName>
</protein>
<accession>A0ACD3B1S4</accession>
<gene>
    <name evidence="1" type="ORF">BDN72DRAFT_836609</name>
</gene>